<dbReference type="PANTHER" id="PTHR43392:SF2">
    <property type="entry name" value="AAA-TYPE ATPASE FAMILY PROTEIN _ ANKYRIN REPEAT FAMILY PROTEIN"/>
    <property type="match status" value="1"/>
</dbReference>
<feature type="compositionally biased region" description="Pro residues" evidence="4">
    <location>
        <begin position="114"/>
        <end position="124"/>
    </location>
</feature>
<evidence type="ECO:0000256" key="1">
    <source>
        <dbReference type="ARBA" id="ARBA00010378"/>
    </source>
</evidence>
<dbReference type="PRINTS" id="PR00819">
    <property type="entry name" value="CBXCFQXSUPER"/>
</dbReference>
<evidence type="ECO:0000313" key="7">
    <source>
        <dbReference type="Proteomes" id="UP000076925"/>
    </source>
</evidence>
<evidence type="ECO:0000259" key="5">
    <source>
        <dbReference type="SMART" id="SM00382"/>
    </source>
</evidence>
<dbReference type="AlphaFoldDB" id="A0A139X067"/>
<dbReference type="InterPro" id="IPR003593">
    <property type="entry name" value="AAA+_ATPase"/>
</dbReference>
<dbReference type="Pfam" id="PF17866">
    <property type="entry name" value="AAA_lid_6"/>
    <property type="match status" value="2"/>
</dbReference>
<feature type="domain" description="AAA+ ATPase" evidence="5">
    <location>
        <begin position="623"/>
        <end position="762"/>
    </location>
</feature>
<dbReference type="Pfam" id="PF00004">
    <property type="entry name" value="AAA"/>
    <property type="match status" value="2"/>
</dbReference>
<dbReference type="FunFam" id="3.40.50.300:FF:000216">
    <property type="entry name" value="Type VII secretion ATPase EccA"/>
    <property type="match status" value="2"/>
</dbReference>
<keyword evidence="2" id="KW-0547">Nucleotide-binding</keyword>
<evidence type="ECO:0000256" key="2">
    <source>
        <dbReference type="ARBA" id="ARBA00022741"/>
    </source>
</evidence>
<keyword evidence="3" id="KW-0067">ATP-binding</keyword>
<dbReference type="RefSeq" id="WP_017749835.1">
    <property type="nucleotide sequence ID" value="NZ_KQ976354.1"/>
</dbReference>
<dbReference type="InterPro" id="IPR027417">
    <property type="entry name" value="P-loop_NTPase"/>
</dbReference>
<feature type="region of interest" description="Disordered" evidence="4">
    <location>
        <begin position="77"/>
        <end position="125"/>
    </location>
</feature>
<keyword evidence="7" id="KW-1185">Reference proteome</keyword>
<gene>
    <name evidence="6" type="ORF">WA1_37750</name>
</gene>
<reference evidence="6 7" key="1">
    <citation type="journal article" date="2013" name="Genome Biol. Evol.">
        <title>Genomes of Stigonematalean cyanobacteria (subsection V) and the evolution of oxygenic photosynthesis from prokaryotes to plastids.</title>
        <authorList>
            <person name="Dagan T."/>
            <person name="Roettger M."/>
            <person name="Stucken K."/>
            <person name="Landan G."/>
            <person name="Koch R."/>
            <person name="Major P."/>
            <person name="Gould S.B."/>
            <person name="Goremykin V.V."/>
            <person name="Rippka R."/>
            <person name="Tandeau de Marsac N."/>
            <person name="Gugger M."/>
            <person name="Lockhart P.J."/>
            <person name="Allen J.F."/>
            <person name="Brune I."/>
            <person name="Maus I."/>
            <person name="Puhler A."/>
            <person name="Martin W.F."/>
        </authorList>
    </citation>
    <scope>NUCLEOTIDE SEQUENCE [LARGE SCALE GENOMIC DNA]</scope>
    <source>
        <strain evidence="6 7">PCC 7110</strain>
    </source>
</reference>
<dbReference type="InterPro" id="IPR050773">
    <property type="entry name" value="CbxX/CfxQ_RuBisCO_ESX"/>
</dbReference>
<protein>
    <submittedName>
        <fullName evidence="6">AAA family ATPase</fullName>
    </submittedName>
</protein>
<proteinExistence type="inferred from homology"/>
<dbReference type="EMBL" id="ANNX02000042">
    <property type="protein sequence ID" value="KYC38099.1"/>
    <property type="molecule type" value="Genomic_DNA"/>
</dbReference>
<dbReference type="Gene3D" id="3.40.50.300">
    <property type="entry name" value="P-loop containing nucleotide triphosphate hydrolases"/>
    <property type="match status" value="2"/>
</dbReference>
<dbReference type="STRING" id="128403.WA1_37750"/>
<comment type="caution">
    <text evidence="6">The sequence shown here is derived from an EMBL/GenBank/DDBJ whole genome shotgun (WGS) entry which is preliminary data.</text>
</comment>
<dbReference type="InterPro" id="IPR003959">
    <property type="entry name" value="ATPase_AAA_core"/>
</dbReference>
<dbReference type="SUPFAM" id="SSF52540">
    <property type="entry name" value="P-loop containing nucleoside triphosphate hydrolases"/>
    <property type="match status" value="2"/>
</dbReference>
<evidence type="ECO:0000313" key="6">
    <source>
        <dbReference type="EMBL" id="KYC38099.1"/>
    </source>
</evidence>
<dbReference type="SMART" id="SM00382">
    <property type="entry name" value="AAA"/>
    <property type="match status" value="2"/>
</dbReference>
<evidence type="ECO:0000256" key="4">
    <source>
        <dbReference type="SAM" id="MobiDB-lite"/>
    </source>
</evidence>
<dbReference type="OrthoDB" id="9806903at2"/>
<dbReference type="GO" id="GO:0016887">
    <property type="term" value="F:ATP hydrolysis activity"/>
    <property type="evidence" value="ECO:0007669"/>
    <property type="project" value="InterPro"/>
</dbReference>
<organism evidence="6 7">
    <name type="scientific">Scytonema hofmannii PCC 7110</name>
    <dbReference type="NCBI Taxonomy" id="128403"/>
    <lineage>
        <taxon>Bacteria</taxon>
        <taxon>Bacillati</taxon>
        <taxon>Cyanobacteriota</taxon>
        <taxon>Cyanophyceae</taxon>
        <taxon>Nostocales</taxon>
        <taxon>Scytonemataceae</taxon>
        <taxon>Scytonema</taxon>
    </lineage>
</organism>
<dbReference type="Proteomes" id="UP000076925">
    <property type="component" value="Unassembled WGS sequence"/>
</dbReference>
<dbReference type="InterPro" id="IPR000641">
    <property type="entry name" value="CbxX/CfxQ"/>
</dbReference>
<accession>A0A139X067</accession>
<comment type="similarity">
    <text evidence="1">Belongs to the CbxX/CfxQ family.</text>
</comment>
<feature type="domain" description="AAA+ ATPase" evidence="5">
    <location>
        <begin position="346"/>
        <end position="484"/>
    </location>
</feature>
<dbReference type="InterPro" id="IPR041627">
    <property type="entry name" value="AAA_lid_6"/>
</dbReference>
<sequence>MTIERVTSGLNLQSGDRFLVLYGANTSDTFCTADLLLQNIEQVLHTYLQNSGYQRILFYSGVQKLYFLDERSRDGCLLQPKTSPPSTPTEQMQVTPGPLGRGRRLLGKKSPQTTIPPAPAPTAPTFPARRLQDIQILPILETVMQDITQKSAIIFSNAEDLANFDNRRELFGRMVDWSRLPPNNNLCILVFHHENSTQLQEFCERVGFTFLANLAINRDRSTHRGFNFHRLSSPDAREIRAFIDYSRLKYRKAVEWATVEKLSVWIAAENCSLKHWYDRFQEAREISQTEARRLGWLSGNISTQSALERLEQMIGLDSVKQTIRRRMRSLEVERERARQGLTTEPPRLHMVFKGNSGTGKTTVSRLIGEIYRDLGLLRRGHVLEVAGRDLVAGYVGQTAIRTNEIIDEALDGVLFIDEAYTLNQGGDNDFGQEAINTLLKRMEDERHRLAVIVAGYPERMKEFINSNPGLERRFPTEIFFDDYTPEELLKIFRQKVSQVQCSMTPELEEALRNLFTALYQRRDENFGNAGLVENIFNTMNELRSPRVIEQKLDLVREPFQIIDLPLEYQQQGKKDEETLKQLMQELDSMVGLYSVKQAIREIIDSQLANQRLREAGMLPDKTETRHMLFTGNPGTGKTTVARLVGQIFKALGLLRKGQFIEVARRKLVAGYVGQTALKTGKAIESALDGVLFIDEAYALSRSESNNDFGREAIDTLVPMMENYRDRLVVILAGYSREMEQFIEANSGIASRVAYNIEFLDYNGHELYQIFLNMSQRDGWICPNDVQVRLEAIFNSMYRNRGRNFGNGRDVRNFYETMLKRLKTRIIRENLSGQAMRTFGVDDIPTGSEVYEL</sequence>
<dbReference type="GO" id="GO:0005524">
    <property type="term" value="F:ATP binding"/>
    <property type="evidence" value="ECO:0007669"/>
    <property type="project" value="UniProtKB-KW"/>
</dbReference>
<evidence type="ECO:0000256" key="3">
    <source>
        <dbReference type="ARBA" id="ARBA00022840"/>
    </source>
</evidence>
<dbReference type="CDD" id="cd00009">
    <property type="entry name" value="AAA"/>
    <property type="match status" value="1"/>
</dbReference>
<dbReference type="Gene3D" id="1.10.8.60">
    <property type="match status" value="1"/>
</dbReference>
<dbReference type="PANTHER" id="PTHR43392">
    <property type="entry name" value="AAA-TYPE ATPASE FAMILY PROTEIN / ANKYRIN REPEAT FAMILY PROTEIN"/>
    <property type="match status" value="1"/>
</dbReference>
<name>A0A139X067_9CYAN</name>